<feature type="transmembrane region" description="Helical" evidence="2">
    <location>
        <begin position="14"/>
        <end position="34"/>
    </location>
</feature>
<dbReference type="RefSeq" id="WP_112748965.1">
    <property type="nucleotide sequence ID" value="NZ_QMFY01000014.1"/>
</dbReference>
<feature type="coiled-coil region" evidence="1">
    <location>
        <begin position="124"/>
        <end position="151"/>
    </location>
</feature>
<sequence length="413" mass="45156">MTPHTENYLRQRRFYMILPALVLPFLIMIFWALGGGQGTPAQAMENTPGLNPELPQAQLPDDDKEWNKLTLYDQAKRDSLKFEEARRSDPYFKFTHLTTSIDTGATRFVNSSLGEKNPADHTTSTSVENKLKQLYAEIDAATNSNDELSSNDIPADAVFPTDIAALQTQMASLTASEDPELAKIDNILDKLIRIQHPELVVSADSIHEDVHALRARGDDLGITNLSDSTEGELSVVHDDALVINRFYGLDDVSIDENPLPLEAEISQTQTITSGSTVALRILHDAVVSGKSLKAGSLIFGVCNLSGERLLISIKSVISDRTVYPVAISVYDLDGMEGIHVPGTLEGDIIRQSSNQSIQDLDLLSINPTMQAQLADTGLKAAKTFFNRKAKLIKVTVSAGHRVLLVDKGSRHGI</sequence>
<evidence type="ECO:0000313" key="5">
    <source>
        <dbReference type="Proteomes" id="UP000251889"/>
    </source>
</evidence>
<keyword evidence="2" id="KW-1133">Transmembrane helix</keyword>
<evidence type="ECO:0000313" key="4">
    <source>
        <dbReference type="EMBL" id="RAV98856.1"/>
    </source>
</evidence>
<dbReference type="AlphaFoldDB" id="A0A364XZ26"/>
<evidence type="ECO:0000259" key="3">
    <source>
        <dbReference type="Pfam" id="PF12508"/>
    </source>
</evidence>
<evidence type="ECO:0000256" key="2">
    <source>
        <dbReference type="SAM" id="Phobius"/>
    </source>
</evidence>
<dbReference type="InterPro" id="IPR055407">
    <property type="entry name" value="TraM_C"/>
</dbReference>
<dbReference type="Pfam" id="PF12508">
    <property type="entry name" value="Transposon_TraM"/>
    <property type="match status" value="1"/>
</dbReference>
<dbReference type="Proteomes" id="UP000251889">
    <property type="component" value="Unassembled WGS sequence"/>
</dbReference>
<name>A0A364XZ26_9BACT</name>
<keyword evidence="1" id="KW-0175">Coiled coil</keyword>
<keyword evidence="2" id="KW-0472">Membrane</keyword>
<dbReference type="OrthoDB" id="1453786at2"/>
<comment type="caution">
    <text evidence="4">The sequence shown here is derived from an EMBL/GenBank/DDBJ whole genome shotgun (WGS) entry which is preliminary data.</text>
</comment>
<keyword evidence="5" id="KW-1185">Reference proteome</keyword>
<feature type="domain" description="Conjugative transposon TraM C-terminal" evidence="3">
    <location>
        <begin position="262"/>
        <end position="405"/>
    </location>
</feature>
<dbReference type="EMBL" id="QMFY01000014">
    <property type="protein sequence ID" value="RAV98856.1"/>
    <property type="molecule type" value="Genomic_DNA"/>
</dbReference>
<protein>
    <recommendedName>
        <fullName evidence="3">Conjugative transposon TraM C-terminal domain-containing protein</fullName>
    </recommendedName>
</protein>
<proteinExistence type="predicted"/>
<accession>A0A364XZ26</accession>
<reference evidence="4 5" key="1">
    <citation type="submission" date="2018-06" db="EMBL/GenBank/DDBJ databases">
        <title>Chryseolinea flavus sp. nov., a member of the phylum Bacteroidetes isolated from soil.</title>
        <authorList>
            <person name="Li Y."/>
            <person name="Wang J."/>
        </authorList>
    </citation>
    <scope>NUCLEOTIDE SEQUENCE [LARGE SCALE GENOMIC DNA]</scope>
    <source>
        <strain evidence="4 5">SDU1-6</strain>
    </source>
</reference>
<evidence type="ECO:0000256" key="1">
    <source>
        <dbReference type="SAM" id="Coils"/>
    </source>
</evidence>
<gene>
    <name evidence="4" type="ORF">DQQ10_21370</name>
</gene>
<organism evidence="4 5">
    <name type="scientific">Pseudochryseolinea flava</name>
    <dbReference type="NCBI Taxonomy" id="2059302"/>
    <lineage>
        <taxon>Bacteria</taxon>
        <taxon>Pseudomonadati</taxon>
        <taxon>Bacteroidota</taxon>
        <taxon>Cytophagia</taxon>
        <taxon>Cytophagales</taxon>
        <taxon>Fulvivirgaceae</taxon>
        <taxon>Pseudochryseolinea</taxon>
    </lineage>
</organism>
<keyword evidence="2" id="KW-0812">Transmembrane</keyword>